<keyword evidence="7" id="KW-0653">Protein transport</keyword>
<keyword evidence="6" id="KW-0509">mRNA transport</keyword>
<evidence type="ECO:0000256" key="11">
    <source>
        <dbReference type="PROSITE-ProRule" id="PRU00221"/>
    </source>
</evidence>
<evidence type="ECO:0000256" key="6">
    <source>
        <dbReference type="ARBA" id="ARBA00022816"/>
    </source>
</evidence>
<dbReference type="AlphaFoldDB" id="A0A0E9NIP0"/>
<dbReference type="PANTHER" id="PTHR11024:SF2">
    <property type="entry name" value="PROTEIN SEC13 HOMOLOG"/>
    <property type="match status" value="1"/>
</dbReference>
<dbReference type="OMA" id="IWKEEGD"/>
<keyword evidence="9" id="KW-0906">Nuclear pore complex</keyword>
<keyword evidence="5" id="KW-0677">Repeat</keyword>
<feature type="repeat" description="WD" evidence="11">
    <location>
        <begin position="216"/>
        <end position="251"/>
    </location>
</feature>
<keyword evidence="3" id="KW-0813">Transport</keyword>
<feature type="repeat" description="WD" evidence="11">
    <location>
        <begin position="61"/>
        <end position="94"/>
    </location>
</feature>
<dbReference type="PROSITE" id="PS50082">
    <property type="entry name" value="WD_REPEATS_2"/>
    <property type="match status" value="2"/>
</dbReference>
<dbReference type="EMBL" id="BACD03000025">
    <property type="protein sequence ID" value="GAO49737.1"/>
    <property type="molecule type" value="Genomic_DNA"/>
</dbReference>
<evidence type="ECO:0000256" key="5">
    <source>
        <dbReference type="ARBA" id="ARBA00022737"/>
    </source>
</evidence>
<dbReference type="InterPro" id="IPR015943">
    <property type="entry name" value="WD40/YVTN_repeat-like_dom_sf"/>
</dbReference>
<dbReference type="InterPro" id="IPR036322">
    <property type="entry name" value="WD40_repeat_dom_sf"/>
</dbReference>
<dbReference type="SMART" id="SM00320">
    <property type="entry name" value="WD40"/>
    <property type="match status" value="6"/>
</dbReference>
<reference evidence="12 13" key="2">
    <citation type="journal article" date="2014" name="J. Gen. Appl. Microbiol.">
        <title>The early diverging ascomycetous budding yeast Saitoella complicata has three histone deacetylases belonging to the Clr6, Hos2, and Rpd3 lineages.</title>
        <authorList>
            <person name="Nishida H."/>
            <person name="Matsumoto T."/>
            <person name="Kondo S."/>
            <person name="Hamamoto M."/>
            <person name="Yoshikawa H."/>
        </authorList>
    </citation>
    <scope>NUCLEOTIDE SEQUENCE [LARGE SCALE GENOMIC DNA]</scope>
    <source>
        <strain evidence="12 13">NRRL Y-17804</strain>
    </source>
</reference>
<dbReference type="Gene3D" id="2.130.10.10">
    <property type="entry name" value="YVTN repeat-like/Quinoprotein amine dehydrogenase"/>
    <property type="match status" value="1"/>
</dbReference>
<evidence type="ECO:0000256" key="3">
    <source>
        <dbReference type="ARBA" id="ARBA00022448"/>
    </source>
</evidence>
<evidence type="ECO:0000313" key="12">
    <source>
        <dbReference type="EMBL" id="GAO49737.1"/>
    </source>
</evidence>
<keyword evidence="13" id="KW-1185">Reference proteome</keyword>
<dbReference type="PROSITE" id="PS50294">
    <property type="entry name" value="WD_REPEATS_REGION"/>
    <property type="match status" value="2"/>
</dbReference>
<dbReference type="GO" id="GO:0032008">
    <property type="term" value="P:positive regulation of TOR signaling"/>
    <property type="evidence" value="ECO:0007669"/>
    <property type="project" value="TreeGrafter"/>
</dbReference>
<evidence type="ECO:0000256" key="4">
    <source>
        <dbReference type="ARBA" id="ARBA00022574"/>
    </source>
</evidence>
<keyword evidence="10" id="KW-0539">Nucleus</keyword>
<accession>A0A0E9NIP0</accession>
<dbReference type="GO" id="GO:0032527">
    <property type="term" value="P:protein exit from endoplasmic reticulum"/>
    <property type="evidence" value="ECO:0007669"/>
    <property type="project" value="TreeGrafter"/>
</dbReference>
<dbReference type="SUPFAM" id="SSF50978">
    <property type="entry name" value="WD40 repeat-like"/>
    <property type="match status" value="1"/>
</dbReference>
<dbReference type="InterPro" id="IPR001680">
    <property type="entry name" value="WD40_rpt"/>
</dbReference>
<dbReference type="Pfam" id="PF00400">
    <property type="entry name" value="WD40"/>
    <property type="match status" value="5"/>
</dbReference>
<evidence type="ECO:0000256" key="10">
    <source>
        <dbReference type="ARBA" id="ARBA00023242"/>
    </source>
</evidence>
<dbReference type="GO" id="GO:0031080">
    <property type="term" value="C:nuclear pore outer ring"/>
    <property type="evidence" value="ECO:0007669"/>
    <property type="project" value="TreeGrafter"/>
</dbReference>
<gene>
    <name evidence="12" type="ORF">G7K_3880-t1</name>
</gene>
<reference evidence="12 13" key="1">
    <citation type="journal article" date="2011" name="J. Gen. Appl. Microbiol.">
        <title>Draft genome sequencing of the enigmatic yeast Saitoella complicata.</title>
        <authorList>
            <person name="Nishida H."/>
            <person name="Hamamoto M."/>
            <person name="Sugiyama J."/>
        </authorList>
    </citation>
    <scope>NUCLEOTIDE SEQUENCE [LARGE SCALE GENOMIC DNA]</scope>
    <source>
        <strain evidence="12 13">NRRL Y-17804</strain>
    </source>
</reference>
<keyword evidence="8" id="KW-0811">Translocation</keyword>
<dbReference type="Proteomes" id="UP000033140">
    <property type="component" value="Unassembled WGS sequence"/>
</dbReference>
<reference evidence="12 13" key="3">
    <citation type="journal article" date="2015" name="Genome Announc.">
        <title>Draft Genome Sequence of the Archiascomycetous Yeast Saitoella complicata.</title>
        <authorList>
            <person name="Yamauchi K."/>
            <person name="Kondo S."/>
            <person name="Hamamoto M."/>
            <person name="Takahashi Y."/>
            <person name="Ogura Y."/>
            <person name="Hayashi T."/>
            <person name="Nishida H."/>
        </authorList>
    </citation>
    <scope>NUCLEOTIDE SEQUENCE [LARGE SCALE GENOMIC DNA]</scope>
    <source>
        <strain evidence="12 13">NRRL Y-17804</strain>
    </source>
</reference>
<name>A0A0E9NIP0_SAICN</name>
<protein>
    <submittedName>
        <fullName evidence="12">Uncharacterized protein</fullName>
    </submittedName>
</protein>
<comment type="caution">
    <text evidence="12">The sequence shown here is derived from an EMBL/GenBank/DDBJ whole genome shotgun (WGS) entry which is preliminary data.</text>
</comment>
<dbReference type="GO" id="GO:0051028">
    <property type="term" value="P:mRNA transport"/>
    <property type="evidence" value="ECO:0007669"/>
    <property type="project" value="UniProtKB-KW"/>
</dbReference>
<dbReference type="InterPro" id="IPR037363">
    <property type="entry name" value="Sec13/Seh1_fam"/>
</dbReference>
<dbReference type="FunFam" id="2.130.10.10:FF:000017">
    <property type="entry name" value="SEC13 homolog (S. cerevisiae)"/>
    <property type="match status" value="1"/>
</dbReference>
<dbReference type="GO" id="GO:0030127">
    <property type="term" value="C:COPII vesicle coat"/>
    <property type="evidence" value="ECO:0007669"/>
    <property type="project" value="TreeGrafter"/>
</dbReference>
<evidence type="ECO:0000313" key="13">
    <source>
        <dbReference type="Proteomes" id="UP000033140"/>
    </source>
</evidence>
<dbReference type="GO" id="GO:0005198">
    <property type="term" value="F:structural molecule activity"/>
    <property type="evidence" value="ECO:0007669"/>
    <property type="project" value="InterPro"/>
</dbReference>
<dbReference type="GO" id="GO:0006606">
    <property type="term" value="P:protein import into nucleus"/>
    <property type="evidence" value="ECO:0007669"/>
    <property type="project" value="TreeGrafter"/>
</dbReference>
<dbReference type="GO" id="GO:0090114">
    <property type="term" value="P:COPII-coated vesicle budding"/>
    <property type="evidence" value="ECO:0007669"/>
    <property type="project" value="TreeGrafter"/>
</dbReference>
<comment type="similarity">
    <text evidence="2">Belongs to the WD repeat SEC13 family.</text>
</comment>
<evidence type="ECO:0000256" key="1">
    <source>
        <dbReference type="ARBA" id="ARBA00004567"/>
    </source>
</evidence>
<organism evidence="12 13">
    <name type="scientific">Saitoella complicata (strain BCRC 22490 / CBS 7301 / JCM 7358 / NBRC 10748 / NRRL Y-17804)</name>
    <dbReference type="NCBI Taxonomy" id="698492"/>
    <lineage>
        <taxon>Eukaryota</taxon>
        <taxon>Fungi</taxon>
        <taxon>Dikarya</taxon>
        <taxon>Ascomycota</taxon>
        <taxon>Taphrinomycotina</taxon>
        <taxon>Taphrinomycotina incertae sedis</taxon>
        <taxon>Saitoella</taxon>
    </lineage>
</organism>
<sequence>MATQAGVTTMETFHEDQIHDAVLDYYGRRLATCSSDRTINIFELPPSDADPSAPQKLIETLRGHTGPIWQLAWAHPKFGTILASASYDGKVIIWREEKGVWSKLMESTVHSGSVNALCWAPHSLGAVLAAASSDGRVSVMEFREDGSWDTRTFPAHAVGVNGVSWGPSLLPGSLVTTTHGASQEEVRRFATAGCDNYVKIWTYNPQNLEWFEEATLAGHSDWVRDVAWAPNTGLPKSYLASSSQDKTVLIWTQSAPGEPWEKKPLKTEKFPDVVWRVSWSLSGGVLAVSCGDDSVTLWKENLRGEWECARVARPRCLVSAVSALMAVTSHTKSQGKVISACP</sequence>
<dbReference type="PANTHER" id="PTHR11024">
    <property type="entry name" value="NUCLEAR PORE COMPLEX PROTEIN SEC13 / SEH1 FAMILY MEMBER"/>
    <property type="match status" value="1"/>
</dbReference>
<evidence type="ECO:0000256" key="2">
    <source>
        <dbReference type="ARBA" id="ARBA00010102"/>
    </source>
</evidence>
<dbReference type="STRING" id="698492.A0A0E9NIP0"/>
<proteinExistence type="inferred from homology"/>
<evidence type="ECO:0000256" key="7">
    <source>
        <dbReference type="ARBA" id="ARBA00022927"/>
    </source>
</evidence>
<keyword evidence="4 11" id="KW-0853">WD repeat</keyword>
<evidence type="ECO:0000256" key="8">
    <source>
        <dbReference type="ARBA" id="ARBA00023010"/>
    </source>
</evidence>
<comment type="subcellular location">
    <subcellularLocation>
        <location evidence="1">Nucleus</location>
        <location evidence="1">Nuclear pore complex</location>
    </subcellularLocation>
</comment>
<evidence type="ECO:0000256" key="9">
    <source>
        <dbReference type="ARBA" id="ARBA00023132"/>
    </source>
</evidence>